<organism evidence="1">
    <name type="scientific">Arundo donax</name>
    <name type="common">Giant reed</name>
    <name type="synonym">Donax arundinaceus</name>
    <dbReference type="NCBI Taxonomy" id="35708"/>
    <lineage>
        <taxon>Eukaryota</taxon>
        <taxon>Viridiplantae</taxon>
        <taxon>Streptophyta</taxon>
        <taxon>Embryophyta</taxon>
        <taxon>Tracheophyta</taxon>
        <taxon>Spermatophyta</taxon>
        <taxon>Magnoliopsida</taxon>
        <taxon>Liliopsida</taxon>
        <taxon>Poales</taxon>
        <taxon>Poaceae</taxon>
        <taxon>PACMAD clade</taxon>
        <taxon>Arundinoideae</taxon>
        <taxon>Arundineae</taxon>
        <taxon>Arundo</taxon>
    </lineage>
</organism>
<evidence type="ECO:0000313" key="1">
    <source>
        <dbReference type="EMBL" id="JAD57890.1"/>
    </source>
</evidence>
<accession>A0A0A9B9H8</accession>
<protein>
    <submittedName>
        <fullName evidence="1">Uncharacterized protein</fullName>
    </submittedName>
</protein>
<reference evidence="1" key="2">
    <citation type="journal article" date="2015" name="Data Brief">
        <title>Shoot transcriptome of the giant reed, Arundo donax.</title>
        <authorList>
            <person name="Barrero R.A."/>
            <person name="Guerrero F.D."/>
            <person name="Moolhuijzen P."/>
            <person name="Goolsby J.A."/>
            <person name="Tidwell J."/>
            <person name="Bellgard S.E."/>
            <person name="Bellgard M.I."/>
        </authorList>
    </citation>
    <scope>NUCLEOTIDE SEQUENCE</scope>
    <source>
        <tissue evidence="1">Shoot tissue taken approximately 20 cm above the soil surface</tissue>
    </source>
</reference>
<name>A0A0A9B9H8_ARUDO</name>
<proteinExistence type="predicted"/>
<dbReference type="AlphaFoldDB" id="A0A0A9B9H8"/>
<sequence>MSGNMLTTNLRQTITKCGWHLWPAEETEANSRFYSTMPKLSSSP</sequence>
<dbReference type="EMBL" id="GBRH01240005">
    <property type="protein sequence ID" value="JAD57890.1"/>
    <property type="molecule type" value="Transcribed_RNA"/>
</dbReference>
<reference evidence="1" key="1">
    <citation type="submission" date="2014-09" db="EMBL/GenBank/DDBJ databases">
        <authorList>
            <person name="Magalhaes I.L.F."/>
            <person name="Oliveira U."/>
            <person name="Santos F.R."/>
            <person name="Vidigal T.H.D.A."/>
            <person name="Brescovit A.D."/>
            <person name="Santos A.J."/>
        </authorList>
    </citation>
    <scope>NUCLEOTIDE SEQUENCE</scope>
    <source>
        <tissue evidence="1">Shoot tissue taken approximately 20 cm above the soil surface</tissue>
    </source>
</reference>